<keyword evidence="13" id="KW-0812">Transmembrane</keyword>
<comment type="caution">
    <text evidence="16">The sequence shown here is derived from an EMBL/GenBank/DDBJ whole genome shotgun (WGS) entry which is preliminary data.</text>
</comment>
<evidence type="ECO:0000313" key="16">
    <source>
        <dbReference type="EMBL" id="MFC2999326.1"/>
    </source>
</evidence>
<dbReference type="InterPro" id="IPR036950">
    <property type="entry name" value="PBP_transglycosylase"/>
</dbReference>
<protein>
    <recommendedName>
        <fullName evidence="10">peptidoglycan glycosyltransferase</fullName>
        <ecNumber evidence="10">2.4.99.28</ecNumber>
    </recommendedName>
</protein>
<keyword evidence="4" id="KW-0121">Carboxypeptidase</keyword>
<keyword evidence="6 16" id="KW-0328">Glycosyltransferase</keyword>
<keyword evidence="13" id="KW-1133">Transmembrane helix</keyword>
<dbReference type="Proteomes" id="UP001595420">
    <property type="component" value="Unassembled WGS sequence"/>
</dbReference>
<evidence type="ECO:0000256" key="7">
    <source>
        <dbReference type="ARBA" id="ARBA00022679"/>
    </source>
</evidence>
<dbReference type="InterPro" id="IPR012338">
    <property type="entry name" value="Beta-lactam/transpept-like"/>
</dbReference>
<evidence type="ECO:0000256" key="8">
    <source>
        <dbReference type="ARBA" id="ARBA00022801"/>
    </source>
</evidence>
<accession>A0ABV7BRI5</accession>
<dbReference type="PANTHER" id="PTHR32282">
    <property type="entry name" value="BINDING PROTEIN TRANSPEPTIDASE, PUTATIVE-RELATED"/>
    <property type="match status" value="1"/>
</dbReference>
<feature type="compositionally biased region" description="Low complexity" evidence="12">
    <location>
        <begin position="19"/>
        <end position="29"/>
    </location>
</feature>
<dbReference type="InterPro" id="IPR023346">
    <property type="entry name" value="Lysozyme-like_dom_sf"/>
</dbReference>
<evidence type="ECO:0000259" key="15">
    <source>
        <dbReference type="Pfam" id="PF00912"/>
    </source>
</evidence>
<feature type="region of interest" description="Disordered" evidence="12">
    <location>
        <begin position="1"/>
        <end position="34"/>
    </location>
</feature>
<reference evidence="17" key="1">
    <citation type="journal article" date="2019" name="Int. J. Syst. Evol. Microbiol.">
        <title>The Global Catalogue of Microorganisms (GCM) 10K type strain sequencing project: providing services to taxonomists for standard genome sequencing and annotation.</title>
        <authorList>
            <consortium name="The Broad Institute Genomics Platform"/>
            <consortium name="The Broad Institute Genome Sequencing Center for Infectious Disease"/>
            <person name="Wu L."/>
            <person name="Ma J."/>
        </authorList>
    </citation>
    <scope>NUCLEOTIDE SEQUENCE [LARGE SCALE GENOMIC DNA]</scope>
    <source>
        <strain evidence="17">CGMCC 1.16855</strain>
    </source>
</reference>
<dbReference type="EC" id="2.4.99.28" evidence="10"/>
<gene>
    <name evidence="16" type="ORF">ACFOD3_05430</name>
</gene>
<keyword evidence="7 16" id="KW-0808">Transferase</keyword>
<dbReference type="Pfam" id="PF00912">
    <property type="entry name" value="Transgly"/>
    <property type="match status" value="1"/>
</dbReference>
<comment type="similarity">
    <text evidence="2">In the C-terminal section; belongs to the transpeptidase family.</text>
</comment>
<evidence type="ECO:0000256" key="6">
    <source>
        <dbReference type="ARBA" id="ARBA00022676"/>
    </source>
</evidence>
<evidence type="ECO:0000256" key="2">
    <source>
        <dbReference type="ARBA" id="ARBA00007090"/>
    </source>
</evidence>
<feature type="domain" description="Glycosyl transferase family 51" evidence="15">
    <location>
        <begin position="89"/>
        <end position="263"/>
    </location>
</feature>
<feature type="transmembrane region" description="Helical" evidence="13">
    <location>
        <begin position="41"/>
        <end position="65"/>
    </location>
</feature>
<feature type="domain" description="Penicillin-binding protein transpeptidase" evidence="14">
    <location>
        <begin position="346"/>
        <end position="579"/>
    </location>
</feature>
<comment type="similarity">
    <text evidence="3">In the N-terminal section; belongs to the glycosyltransferase 51 family.</text>
</comment>
<evidence type="ECO:0000256" key="4">
    <source>
        <dbReference type="ARBA" id="ARBA00022645"/>
    </source>
</evidence>
<dbReference type="RefSeq" id="WP_343215161.1">
    <property type="nucleotide sequence ID" value="NZ_JAFNJS010000001.1"/>
</dbReference>
<organism evidence="16 17">
    <name type="scientific">Falsiroseomonas tokyonensis</name>
    <dbReference type="NCBI Taxonomy" id="430521"/>
    <lineage>
        <taxon>Bacteria</taxon>
        <taxon>Pseudomonadati</taxon>
        <taxon>Pseudomonadota</taxon>
        <taxon>Alphaproteobacteria</taxon>
        <taxon>Acetobacterales</taxon>
        <taxon>Roseomonadaceae</taxon>
        <taxon>Falsiroseomonas</taxon>
    </lineage>
</organism>
<evidence type="ECO:0000256" key="11">
    <source>
        <dbReference type="ARBA" id="ARBA00049902"/>
    </source>
</evidence>
<comment type="pathway">
    <text evidence="1">Cell wall biogenesis; peptidoglycan biosynthesis.</text>
</comment>
<dbReference type="Gene3D" id="1.10.3810.10">
    <property type="entry name" value="Biosynthetic peptidoglycan transglycosylase-like"/>
    <property type="match status" value="1"/>
</dbReference>
<keyword evidence="8" id="KW-0378">Hydrolase</keyword>
<dbReference type="EMBL" id="JBHRSB010000001">
    <property type="protein sequence ID" value="MFC2999326.1"/>
    <property type="molecule type" value="Genomic_DNA"/>
</dbReference>
<keyword evidence="17" id="KW-1185">Reference proteome</keyword>
<dbReference type="SUPFAM" id="SSF53955">
    <property type="entry name" value="Lysozyme-like"/>
    <property type="match status" value="1"/>
</dbReference>
<dbReference type="NCBIfam" id="TIGR02074">
    <property type="entry name" value="PBP_1a_fam"/>
    <property type="match status" value="1"/>
</dbReference>
<dbReference type="Gene3D" id="3.40.710.10">
    <property type="entry name" value="DD-peptidase/beta-lactamase superfamily"/>
    <property type="match status" value="1"/>
</dbReference>
<dbReference type="Pfam" id="PF00905">
    <property type="entry name" value="Transpeptidase"/>
    <property type="match status" value="1"/>
</dbReference>
<comment type="catalytic activity">
    <reaction evidence="11">
        <text>[GlcNAc-(1-&gt;4)-Mur2Ac(oyl-L-Ala-gamma-D-Glu-L-Lys-D-Ala-D-Ala)](n)-di-trans,octa-cis-undecaprenyl diphosphate + beta-D-GlcNAc-(1-&gt;4)-Mur2Ac(oyl-L-Ala-gamma-D-Glu-L-Lys-D-Ala-D-Ala)-di-trans,octa-cis-undecaprenyl diphosphate = [GlcNAc-(1-&gt;4)-Mur2Ac(oyl-L-Ala-gamma-D-Glu-L-Lys-D-Ala-D-Ala)](n+1)-di-trans,octa-cis-undecaprenyl diphosphate + di-trans,octa-cis-undecaprenyl diphosphate + H(+)</text>
        <dbReference type="Rhea" id="RHEA:23708"/>
        <dbReference type="Rhea" id="RHEA-COMP:9602"/>
        <dbReference type="Rhea" id="RHEA-COMP:9603"/>
        <dbReference type="ChEBI" id="CHEBI:15378"/>
        <dbReference type="ChEBI" id="CHEBI:58405"/>
        <dbReference type="ChEBI" id="CHEBI:60033"/>
        <dbReference type="ChEBI" id="CHEBI:78435"/>
        <dbReference type="EC" id="2.4.99.28"/>
    </reaction>
</comment>
<dbReference type="InterPro" id="IPR001460">
    <property type="entry name" value="PCN-bd_Tpept"/>
</dbReference>
<evidence type="ECO:0000256" key="10">
    <source>
        <dbReference type="ARBA" id="ARBA00044770"/>
    </source>
</evidence>
<evidence type="ECO:0000256" key="3">
    <source>
        <dbReference type="ARBA" id="ARBA00007739"/>
    </source>
</evidence>
<evidence type="ECO:0000313" key="17">
    <source>
        <dbReference type="Proteomes" id="UP001595420"/>
    </source>
</evidence>
<evidence type="ECO:0000256" key="1">
    <source>
        <dbReference type="ARBA" id="ARBA00004752"/>
    </source>
</evidence>
<dbReference type="InterPro" id="IPR050396">
    <property type="entry name" value="Glycosyltr_51/Transpeptidase"/>
</dbReference>
<keyword evidence="9" id="KW-0511">Multifunctional enzyme</keyword>
<dbReference type="PANTHER" id="PTHR32282:SF33">
    <property type="entry name" value="PEPTIDOGLYCAN GLYCOSYLTRANSFERASE"/>
    <property type="match status" value="1"/>
</dbReference>
<name>A0ABV7BRI5_9PROT</name>
<dbReference type="InterPro" id="IPR001264">
    <property type="entry name" value="Glyco_trans_51"/>
</dbReference>
<evidence type="ECO:0000256" key="13">
    <source>
        <dbReference type="SAM" id="Phobius"/>
    </source>
</evidence>
<keyword evidence="13" id="KW-0472">Membrane</keyword>
<sequence length="642" mass="67989">MTRRAATPPIRAPRKHRPAPAQVAAARAAPRPPPRRSAWRWLRWMVLLGTWGALAMAAVLLVLVWDLPRTDLALSQTRRAGVTLEAANGTVIATSGDVHGEIVRLRDLPAHLPAALLAIEDRRFRQHFGIDPIGIARAAWVNWSTGQIAQGGSTLTQQLAKNLFLTPERSFRRKAQEAVMALWLEWKFSKDQLLEIYLNRVYLGAGAFGVDAAARLYFGIPATRLNLWQSAVLAGLPKAPSRLNPRTAPEAAAGRAAEVLGAMVETGALTQRQATLAAENIRIPPRPSRDSGWFADWALDDLGARFPGNADLVLRTSLDLRIQAVVEQRLEALLAGPGARAGVGQGAVVVMQAESGLIRAMAGGRDYRQSQFNRATQARRQPGSAFKPFVFLTALEAGLSPADMVADGPINLGGWRPGNGAWRSQGEITLEEALAHSVNTAAVRVLARGGGARAAMATAQRFGLPGPFPGDATLALGTGEVTLLDLVAAFAPFANGGLLPEPRGLVSARADGQPVPAGRPTLLRVTTPEHAGEMRRMLEAVVARGTGRAAQPPGGRAVAGKTGTTQDFRDAWFIGFIAAPPGAGGGTLVAGVWLGNDDATPMADVRGGTLPARLFRDIIESLAQAPAQDPSRDAAQTLGAAR</sequence>
<evidence type="ECO:0000256" key="12">
    <source>
        <dbReference type="SAM" id="MobiDB-lite"/>
    </source>
</evidence>
<evidence type="ECO:0000256" key="5">
    <source>
        <dbReference type="ARBA" id="ARBA00022670"/>
    </source>
</evidence>
<evidence type="ECO:0000256" key="9">
    <source>
        <dbReference type="ARBA" id="ARBA00023268"/>
    </source>
</evidence>
<evidence type="ECO:0000259" key="14">
    <source>
        <dbReference type="Pfam" id="PF00905"/>
    </source>
</evidence>
<dbReference type="SUPFAM" id="SSF56601">
    <property type="entry name" value="beta-lactamase/transpeptidase-like"/>
    <property type="match status" value="1"/>
</dbReference>
<proteinExistence type="inferred from homology"/>
<dbReference type="GO" id="GO:0016757">
    <property type="term" value="F:glycosyltransferase activity"/>
    <property type="evidence" value="ECO:0007669"/>
    <property type="project" value="UniProtKB-KW"/>
</dbReference>
<keyword evidence="5" id="KW-0645">Protease</keyword>